<organism evidence="2 3">
    <name type="scientific">Gluconobacter wancherniae NBRC 103581</name>
    <dbReference type="NCBI Taxonomy" id="656744"/>
    <lineage>
        <taxon>Bacteria</taxon>
        <taxon>Pseudomonadati</taxon>
        <taxon>Pseudomonadota</taxon>
        <taxon>Alphaproteobacteria</taxon>
        <taxon>Acetobacterales</taxon>
        <taxon>Acetobacteraceae</taxon>
        <taxon>Gluconobacter</taxon>
    </lineage>
</organism>
<accession>A0A511B2Y3</accession>
<name>A0A511B2Y3_9PROT</name>
<dbReference type="InterPro" id="IPR050903">
    <property type="entry name" value="Bact_Chemotaxis_MeTrfase"/>
</dbReference>
<dbReference type="PANTHER" id="PTHR24422:SF26">
    <property type="entry name" value="CHEMOTAXIS PROTEIN METHYLTRANSFERASE"/>
    <property type="match status" value="1"/>
</dbReference>
<sequence length="233" mass="26645">MVAKAGMNSFDEYVSYALSSSGVEERQKIISELTTNVTNFFRESHHFNYLSSYLDRNTECIKFSTKKLRIWSAACSSGEEAYSIGFVIENHKAKFQGIDTKILGTDISQNMLNVAIRGAYSMQDSMRIPRQDFRAFCIVAGHEFSVSQKIKNLIRFKNLNLLDPWPFSQIFDIIFCRNVSIYFDNKSRIGLWKKISSHLCVGGELYIGHSERIISPEKIGLVQFGITSYRKIS</sequence>
<dbReference type="InterPro" id="IPR000780">
    <property type="entry name" value="CheR_MeTrfase"/>
</dbReference>
<dbReference type="PRINTS" id="PR00996">
    <property type="entry name" value="CHERMTFRASE"/>
</dbReference>
<proteinExistence type="predicted"/>
<protein>
    <submittedName>
        <fullName evidence="2">Chemotaxis protein methyltransferase</fullName>
    </submittedName>
</protein>
<dbReference type="InterPro" id="IPR022642">
    <property type="entry name" value="CheR_C"/>
</dbReference>
<evidence type="ECO:0000313" key="3">
    <source>
        <dbReference type="Proteomes" id="UP000321230"/>
    </source>
</evidence>
<evidence type="ECO:0000259" key="1">
    <source>
        <dbReference type="PROSITE" id="PS50123"/>
    </source>
</evidence>
<dbReference type="InterPro" id="IPR029063">
    <property type="entry name" value="SAM-dependent_MTases_sf"/>
</dbReference>
<gene>
    <name evidence="2" type="primary">cheR</name>
    <name evidence="2" type="ORF">GWA01_19220</name>
</gene>
<dbReference type="GO" id="GO:0032259">
    <property type="term" value="P:methylation"/>
    <property type="evidence" value="ECO:0007669"/>
    <property type="project" value="UniProtKB-KW"/>
</dbReference>
<feature type="domain" description="CheR-type methyltransferase" evidence="1">
    <location>
        <begin position="1"/>
        <end position="233"/>
    </location>
</feature>
<keyword evidence="2" id="KW-0808">Transferase</keyword>
<comment type="caution">
    <text evidence="2">The sequence shown here is derived from an EMBL/GenBank/DDBJ whole genome shotgun (WGS) entry which is preliminary data.</text>
</comment>
<evidence type="ECO:0000313" key="2">
    <source>
        <dbReference type="EMBL" id="GEK94152.1"/>
    </source>
</evidence>
<keyword evidence="2" id="KW-0489">Methyltransferase</keyword>
<keyword evidence="3" id="KW-1185">Reference proteome</keyword>
<dbReference type="Pfam" id="PF01739">
    <property type="entry name" value="CheR"/>
    <property type="match status" value="1"/>
</dbReference>
<dbReference type="SUPFAM" id="SSF53335">
    <property type="entry name" value="S-adenosyl-L-methionine-dependent methyltransferases"/>
    <property type="match status" value="1"/>
</dbReference>
<dbReference type="PANTHER" id="PTHR24422">
    <property type="entry name" value="CHEMOTAXIS PROTEIN METHYLTRANSFERASE"/>
    <property type="match status" value="1"/>
</dbReference>
<dbReference type="GO" id="GO:0008757">
    <property type="term" value="F:S-adenosylmethionine-dependent methyltransferase activity"/>
    <property type="evidence" value="ECO:0007669"/>
    <property type="project" value="InterPro"/>
</dbReference>
<dbReference type="SMART" id="SM00138">
    <property type="entry name" value="MeTrc"/>
    <property type="match status" value="1"/>
</dbReference>
<reference evidence="2 3" key="1">
    <citation type="submission" date="2019-07" db="EMBL/GenBank/DDBJ databases">
        <title>Whole genome shotgun sequence of Gluconobacter wancherniae NBRC 103581.</title>
        <authorList>
            <person name="Hosoyama A."/>
            <person name="Uohara A."/>
            <person name="Ohji S."/>
            <person name="Ichikawa N."/>
        </authorList>
    </citation>
    <scope>NUCLEOTIDE SEQUENCE [LARGE SCALE GENOMIC DNA]</scope>
    <source>
        <strain evidence="2 3">NBRC 103581</strain>
    </source>
</reference>
<dbReference type="EMBL" id="BJUZ01000002">
    <property type="protein sequence ID" value="GEK94152.1"/>
    <property type="molecule type" value="Genomic_DNA"/>
</dbReference>
<dbReference type="PROSITE" id="PS50123">
    <property type="entry name" value="CHER"/>
    <property type="match status" value="1"/>
</dbReference>
<dbReference type="Proteomes" id="UP000321230">
    <property type="component" value="Unassembled WGS sequence"/>
</dbReference>
<dbReference type="AlphaFoldDB" id="A0A511B2Y3"/>
<dbReference type="Gene3D" id="3.40.50.150">
    <property type="entry name" value="Vaccinia Virus protein VP39"/>
    <property type="match status" value="1"/>
</dbReference>